<keyword evidence="3 6" id="KW-0812">Transmembrane</keyword>
<name>A0A0V8JFQ6_9BACL</name>
<protein>
    <recommendedName>
        <fullName evidence="9">Transmenbrane protein</fullName>
    </recommendedName>
</protein>
<evidence type="ECO:0000313" key="7">
    <source>
        <dbReference type="EMBL" id="KSU85756.1"/>
    </source>
</evidence>
<dbReference type="PANTHER" id="PTHR13353">
    <property type="entry name" value="TRANSMEMBRANE PROTEIN 19"/>
    <property type="match status" value="1"/>
</dbReference>
<proteinExistence type="inferred from homology"/>
<evidence type="ECO:0000313" key="8">
    <source>
        <dbReference type="Proteomes" id="UP000054099"/>
    </source>
</evidence>
<dbReference type="GO" id="GO:0016020">
    <property type="term" value="C:membrane"/>
    <property type="evidence" value="ECO:0007669"/>
    <property type="project" value="UniProtKB-SubCell"/>
</dbReference>
<keyword evidence="4 6" id="KW-1133">Transmembrane helix</keyword>
<feature type="transmembrane region" description="Helical" evidence="6">
    <location>
        <begin position="33"/>
        <end position="61"/>
    </location>
</feature>
<feature type="transmembrane region" description="Helical" evidence="6">
    <location>
        <begin position="152"/>
        <end position="175"/>
    </location>
</feature>
<dbReference type="OrthoDB" id="9808500at2"/>
<feature type="transmembrane region" description="Helical" evidence="6">
    <location>
        <begin position="82"/>
        <end position="103"/>
    </location>
</feature>
<feature type="transmembrane region" description="Helical" evidence="6">
    <location>
        <begin position="181"/>
        <end position="199"/>
    </location>
</feature>
<organism evidence="7 8">
    <name type="scientific">Fictibacillus enclensis</name>
    <dbReference type="NCBI Taxonomy" id="1017270"/>
    <lineage>
        <taxon>Bacteria</taxon>
        <taxon>Bacillati</taxon>
        <taxon>Bacillota</taxon>
        <taxon>Bacilli</taxon>
        <taxon>Bacillales</taxon>
        <taxon>Fictibacillaceae</taxon>
        <taxon>Fictibacillus</taxon>
    </lineage>
</organism>
<sequence length="264" mass="28066">MAFALFMVVLALFVAIAYKIRMLTLGGAFSSWGIGVVVCAAFGYRGLSLLLLFFISSSLLSKWGKEKKKKLRTLSVESKGRNAGQVFANGGAAFLAGAGFLFFSHPFWLALFIASLAEAAADTWASEVGVLSKGEPYHILRRTRVERGISGAVSALGLTAAALGSLLISVTGALLFFEGKWAFYVFLITFLAGFLGNILDTIIGGTVQLGFRCPVCGAEVEVHTHCGVPTEQIKGWSSVNNNTVNFISSTLAGVAAGVMMFWVL</sequence>
<comment type="caution">
    <text evidence="7">The sequence shown here is derived from an EMBL/GenBank/DDBJ whole genome shotgun (WGS) entry which is preliminary data.</text>
</comment>
<evidence type="ECO:0000256" key="6">
    <source>
        <dbReference type="SAM" id="Phobius"/>
    </source>
</evidence>
<accession>A0A0V8JFQ6</accession>
<dbReference type="AlphaFoldDB" id="A0A0V8JFQ6"/>
<reference evidence="7 8" key="1">
    <citation type="journal article" date="2014" name="Antonie Van Leeuwenhoek">
        <title>Fictibacillus enclensis sp. nov., isolated from marine sediment.</title>
        <authorList>
            <person name="Dastager S.G."/>
            <person name="Mawlankar R."/>
            <person name="Srinivasan K."/>
            <person name="Tang S.K."/>
            <person name="Lee J.C."/>
            <person name="Ramana V.V."/>
            <person name="Shouche Y.S."/>
        </authorList>
    </citation>
    <scope>NUCLEOTIDE SEQUENCE [LARGE SCALE GENOMIC DNA]</scope>
    <source>
        <strain evidence="7 8">NIO-1003</strain>
    </source>
</reference>
<evidence type="ECO:0000256" key="5">
    <source>
        <dbReference type="ARBA" id="ARBA00023136"/>
    </source>
</evidence>
<dbReference type="EMBL" id="LNQN01000001">
    <property type="protein sequence ID" value="KSU85756.1"/>
    <property type="molecule type" value="Genomic_DNA"/>
</dbReference>
<comment type="similarity">
    <text evidence="2">Belongs to the TMEM19 family.</text>
</comment>
<dbReference type="InterPro" id="IPR002794">
    <property type="entry name" value="DUF92_TMEM19"/>
</dbReference>
<dbReference type="Proteomes" id="UP000054099">
    <property type="component" value="Unassembled WGS sequence"/>
</dbReference>
<gene>
    <name evidence="7" type="ORF">AS030_09735</name>
</gene>
<keyword evidence="8" id="KW-1185">Reference proteome</keyword>
<evidence type="ECO:0008006" key="9">
    <source>
        <dbReference type="Google" id="ProtNLM"/>
    </source>
</evidence>
<feature type="transmembrane region" description="Helical" evidence="6">
    <location>
        <begin position="244"/>
        <end position="263"/>
    </location>
</feature>
<dbReference type="RefSeq" id="WP_061971055.1">
    <property type="nucleotide sequence ID" value="NZ_FMAV01000001.1"/>
</dbReference>
<comment type="subcellular location">
    <subcellularLocation>
        <location evidence="1">Membrane</location>
        <topology evidence="1">Multi-pass membrane protein</topology>
    </subcellularLocation>
</comment>
<evidence type="ECO:0000256" key="1">
    <source>
        <dbReference type="ARBA" id="ARBA00004141"/>
    </source>
</evidence>
<evidence type="ECO:0000256" key="4">
    <source>
        <dbReference type="ARBA" id="ARBA00022989"/>
    </source>
</evidence>
<dbReference type="Pfam" id="PF01940">
    <property type="entry name" value="DUF92"/>
    <property type="match status" value="1"/>
</dbReference>
<dbReference type="PANTHER" id="PTHR13353:SF5">
    <property type="entry name" value="TRANSMEMBRANE PROTEIN 19"/>
    <property type="match status" value="1"/>
</dbReference>
<evidence type="ECO:0000256" key="2">
    <source>
        <dbReference type="ARBA" id="ARBA00009012"/>
    </source>
</evidence>
<evidence type="ECO:0000256" key="3">
    <source>
        <dbReference type="ARBA" id="ARBA00022692"/>
    </source>
</evidence>
<keyword evidence="5 6" id="KW-0472">Membrane</keyword>